<proteinExistence type="predicted"/>
<name>A0A498JUU6_MALDO</name>
<protein>
    <submittedName>
        <fullName evidence="2">Uncharacterized protein</fullName>
    </submittedName>
</protein>
<organism evidence="2 3">
    <name type="scientific">Malus domestica</name>
    <name type="common">Apple</name>
    <name type="synonym">Pyrus malus</name>
    <dbReference type="NCBI Taxonomy" id="3750"/>
    <lineage>
        <taxon>Eukaryota</taxon>
        <taxon>Viridiplantae</taxon>
        <taxon>Streptophyta</taxon>
        <taxon>Embryophyta</taxon>
        <taxon>Tracheophyta</taxon>
        <taxon>Spermatophyta</taxon>
        <taxon>Magnoliopsida</taxon>
        <taxon>eudicotyledons</taxon>
        <taxon>Gunneridae</taxon>
        <taxon>Pentapetalae</taxon>
        <taxon>rosids</taxon>
        <taxon>fabids</taxon>
        <taxon>Rosales</taxon>
        <taxon>Rosaceae</taxon>
        <taxon>Amygdaloideae</taxon>
        <taxon>Maleae</taxon>
        <taxon>Malus</taxon>
    </lineage>
</organism>
<dbReference type="EMBL" id="RDQH01000331">
    <property type="protein sequence ID" value="RXH99638.1"/>
    <property type="molecule type" value="Genomic_DNA"/>
</dbReference>
<evidence type="ECO:0000256" key="1">
    <source>
        <dbReference type="SAM" id="MobiDB-lite"/>
    </source>
</evidence>
<evidence type="ECO:0000313" key="3">
    <source>
        <dbReference type="Proteomes" id="UP000290289"/>
    </source>
</evidence>
<evidence type="ECO:0000313" key="2">
    <source>
        <dbReference type="EMBL" id="RXH99638.1"/>
    </source>
</evidence>
<comment type="caution">
    <text evidence="2">The sequence shown here is derived from an EMBL/GenBank/DDBJ whole genome shotgun (WGS) entry which is preliminary data.</text>
</comment>
<feature type="region of interest" description="Disordered" evidence="1">
    <location>
        <begin position="1"/>
        <end position="24"/>
    </location>
</feature>
<feature type="region of interest" description="Disordered" evidence="1">
    <location>
        <begin position="68"/>
        <end position="109"/>
    </location>
</feature>
<gene>
    <name evidence="2" type="ORF">DVH24_021440</name>
</gene>
<sequence length="223" mass="25484">MGDPLGSSRISSQKQNHEGVIGAQSGQYRATAELSPGWDVTDNLTNKILRIPDTPKYPKCPFNISFPRIPTRAHPRTPQHPPLPPSPITRNHFPPHCASKNIPRPNDHRPLPRTAAVWFSTIFPHPKSKFLKPNKQNPFALALVAAAQRHIWTPQSFLSILTRKQMGGQQQCIMPSPCTIPPVKRKPTILCRKTQKRKRELIKKKKPRRRRERRLKFEVGFGF</sequence>
<dbReference type="AlphaFoldDB" id="A0A498JUU6"/>
<feature type="compositionally biased region" description="Pro residues" evidence="1">
    <location>
        <begin position="78"/>
        <end position="87"/>
    </location>
</feature>
<dbReference type="Proteomes" id="UP000290289">
    <property type="component" value="Chromosome 5"/>
</dbReference>
<accession>A0A498JUU6</accession>
<keyword evidence="3" id="KW-1185">Reference proteome</keyword>
<reference evidence="2 3" key="1">
    <citation type="submission" date="2018-10" db="EMBL/GenBank/DDBJ databases">
        <title>A high-quality apple genome assembly.</title>
        <authorList>
            <person name="Hu J."/>
        </authorList>
    </citation>
    <scope>NUCLEOTIDE SEQUENCE [LARGE SCALE GENOMIC DNA]</scope>
    <source>
        <strain evidence="3">cv. HFTH1</strain>
        <tissue evidence="2">Young leaf</tissue>
    </source>
</reference>